<name>A0ABU7MBQ7_9ACTN</name>
<dbReference type="InterPro" id="IPR016032">
    <property type="entry name" value="Sig_transdc_resp-reg_C-effctor"/>
</dbReference>
<protein>
    <submittedName>
        <fullName evidence="3">LuxR C-terminal-related transcriptional regulator</fullName>
    </submittedName>
</protein>
<comment type="caution">
    <text evidence="3">The sequence shown here is derived from an EMBL/GenBank/DDBJ whole genome shotgun (WGS) entry which is preliminary data.</text>
</comment>
<dbReference type="InterPro" id="IPR036388">
    <property type="entry name" value="WH-like_DNA-bd_sf"/>
</dbReference>
<dbReference type="EMBL" id="JAZDUF010000002">
    <property type="protein sequence ID" value="MEE3850490.1"/>
    <property type="molecule type" value="Genomic_DNA"/>
</dbReference>
<evidence type="ECO:0000259" key="2">
    <source>
        <dbReference type="SMART" id="SM00421"/>
    </source>
</evidence>
<accession>A0ABU7MBQ7</accession>
<organism evidence="3 4">
    <name type="scientific">Gordonia sesuvii</name>
    <dbReference type="NCBI Taxonomy" id="3116777"/>
    <lineage>
        <taxon>Bacteria</taxon>
        <taxon>Bacillati</taxon>
        <taxon>Actinomycetota</taxon>
        <taxon>Actinomycetes</taxon>
        <taxon>Mycobacteriales</taxon>
        <taxon>Gordoniaceae</taxon>
        <taxon>Gordonia</taxon>
    </lineage>
</organism>
<sequence length="185" mass="19911">MTVISHQIPGHHSAVRSGVHRAGRVVDRVGAAREVRRQDEAARRRQEALARLAQRRMPLPGAPWGAFGAEHPVAGRDGTAAGAGMTLVTSTLDDDSGTTPCTCRVDAPEFDRPALTTREVEVLRTWLKVDTKPAVAQELYISLGTVNTHLTRIRAKYADIGRPAPTKAALVARAVQDGLVALDEL</sequence>
<dbReference type="Gene3D" id="1.10.10.10">
    <property type="entry name" value="Winged helix-like DNA-binding domain superfamily/Winged helix DNA-binding domain"/>
    <property type="match status" value="1"/>
</dbReference>
<dbReference type="InterPro" id="IPR000792">
    <property type="entry name" value="Tscrpt_reg_LuxR_C"/>
</dbReference>
<dbReference type="Pfam" id="PF00196">
    <property type="entry name" value="GerE"/>
    <property type="match status" value="1"/>
</dbReference>
<dbReference type="Proteomes" id="UP001347146">
    <property type="component" value="Unassembled WGS sequence"/>
</dbReference>
<evidence type="ECO:0000313" key="4">
    <source>
        <dbReference type="Proteomes" id="UP001347146"/>
    </source>
</evidence>
<evidence type="ECO:0000256" key="1">
    <source>
        <dbReference type="SAM" id="MobiDB-lite"/>
    </source>
</evidence>
<evidence type="ECO:0000313" key="3">
    <source>
        <dbReference type="EMBL" id="MEE3850490.1"/>
    </source>
</evidence>
<feature type="region of interest" description="Disordered" evidence="1">
    <location>
        <begin position="1"/>
        <end position="20"/>
    </location>
</feature>
<proteinExistence type="predicted"/>
<feature type="domain" description="HTH luxR-type" evidence="2">
    <location>
        <begin position="112"/>
        <end position="174"/>
    </location>
</feature>
<gene>
    <name evidence="3" type="ORF">VZC37_09090</name>
</gene>
<dbReference type="SMART" id="SM00421">
    <property type="entry name" value="HTH_LUXR"/>
    <property type="match status" value="1"/>
</dbReference>
<dbReference type="RefSeq" id="WP_330432137.1">
    <property type="nucleotide sequence ID" value="NZ_JAZDUF010000002.1"/>
</dbReference>
<dbReference type="SUPFAM" id="SSF46894">
    <property type="entry name" value="C-terminal effector domain of the bipartite response regulators"/>
    <property type="match status" value="1"/>
</dbReference>
<reference evidence="3 4" key="1">
    <citation type="submission" date="2024-01" db="EMBL/GenBank/DDBJ databases">
        <title>Draft genome sequence of Gordonia sp. LSe1-13.</title>
        <authorList>
            <person name="Suphannarot A."/>
            <person name="Mingma R."/>
        </authorList>
    </citation>
    <scope>NUCLEOTIDE SEQUENCE [LARGE SCALE GENOMIC DNA]</scope>
    <source>
        <strain evidence="3 4">LSe1-13</strain>
    </source>
</reference>
<keyword evidence="4" id="KW-1185">Reference proteome</keyword>